<evidence type="ECO:0000256" key="3">
    <source>
        <dbReference type="ARBA" id="ARBA00022824"/>
    </source>
</evidence>
<dbReference type="GO" id="GO:0071218">
    <property type="term" value="P:cellular response to misfolded protein"/>
    <property type="evidence" value="ECO:0007669"/>
    <property type="project" value="TreeGrafter"/>
</dbReference>
<keyword evidence="2" id="KW-0812">Transmembrane</keyword>
<feature type="region of interest" description="Disordered" evidence="6">
    <location>
        <begin position="179"/>
        <end position="208"/>
    </location>
</feature>
<sequence>MNADEASRCLDISRSKLASATCASDLDSALKFAKKAAKLSSSLAREVAELAREISERRAKGFAASSPHPGERAKEASARRTAQETTSGQSTKRGEDAHVKGTAEQEKLMKDITSKKNDYYAVLSVSRTATENEIKKAYRKLAVKIHPDKCQGTGAEEAFKIVSKAFACLSDAEKRAAYDRYGSEEGPQGMASGMRRRHAGQAHSPFGGFEDDIDPREIFNMFFGGGIPGVRFQTFGGNGFHAHGFHSHREQRARQQQRQRENRSNNSSRRQYHQSEPEHLASTFARNFMQMIPILLFLFLWAFSPAPEVHYQLFPDSPNSGYQTKLQTKKLDVPYYVKSKAHFDKSFTPGTFNRQRMEQTIERDYQGMLENSCLFERGTKERMLRSYSRDQREKGKVYEMRHCNELKKLRQKMR</sequence>
<gene>
    <name evidence="8" type="ordered locus">Bathy15g01820</name>
</gene>
<feature type="region of interest" description="Disordered" evidence="6">
    <location>
        <begin position="57"/>
        <end position="105"/>
    </location>
</feature>
<evidence type="ECO:0000256" key="6">
    <source>
        <dbReference type="SAM" id="MobiDB-lite"/>
    </source>
</evidence>
<comment type="subcellular location">
    <subcellularLocation>
        <location evidence="1">Endoplasmic reticulum membrane</location>
        <topology evidence="1">Single-pass membrane protein</topology>
    </subcellularLocation>
</comment>
<dbReference type="InterPro" id="IPR015399">
    <property type="entry name" value="DUF1977_DnaJ-like"/>
</dbReference>
<reference evidence="8 9" key="1">
    <citation type="submission" date="2011-10" db="EMBL/GenBank/DDBJ databases">
        <authorList>
            <person name="Genoscope - CEA"/>
        </authorList>
    </citation>
    <scope>NUCLEOTIDE SEQUENCE [LARGE SCALE GENOMIC DNA]</scope>
    <source>
        <strain evidence="8 9">RCC 1105</strain>
    </source>
</reference>
<dbReference type="InterPro" id="IPR051100">
    <property type="entry name" value="DnaJ_subfamily_B/C"/>
</dbReference>
<dbReference type="InterPro" id="IPR001623">
    <property type="entry name" value="DnaJ_domain"/>
</dbReference>
<feature type="compositionally biased region" description="Basic and acidic residues" evidence="6">
    <location>
        <begin position="92"/>
        <end position="105"/>
    </location>
</feature>
<dbReference type="Pfam" id="PF09320">
    <property type="entry name" value="DUF1977"/>
    <property type="match status" value="1"/>
</dbReference>
<dbReference type="Gene3D" id="1.10.287.110">
    <property type="entry name" value="DnaJ domain"/>
    <property type="match status" value="1"/>
</dbReference>
<keyword evidence="9" id="KW-1185">Reference proteome</keyword>
<dbReference type="AlphaFoldDB" id="K8FD20"/>
<feature type="domain" description="J" evidence="7">
    <location>
        <begin position="118"/>
        <end position="182"/>
    </location>
</feature>
<dbReference type="InterPro" id="IPR036869">
    <property type="entry name" value="J_dom_sf"/>
</dbReference>
<dbReference type="GO" id="GO:0005789">
    <property type="term" value="C:endoplasmic reticulum membrane"/>
    <property type="evidence" value="ECO:0007669"/>
    <property type="project" value="UniProtKB-SubCell"/>
</dbReference>
<feature type="compositionally biased region" description="Basic and acidic residues" evidence="6">
    <location>
        <begin position="247"/>
        <end position="263"/>
    </location>
</feature>
<dbReference type="SUPFAM" id="SSF46565">
    <property type="entry name" value="Chaperone J-domain"/>
    <property type="match status" value="1"/>
</dbReference>
<evidence type="ECO:0000256" key="2">
    <source>
        <dbReference type="ARBA" id="ARBA00022692"/>
    </source>
</evidence>
<dbReference type="SMART" id="SM00271">
    <property type="entry name" value="DnaJ"/>
    <property type="match status" value="1"/>
</dbReference>
<dbReference type="PROSITE" id="PS50076">
    <property type="entry name" value="DNAJ_2"/>
    <property type="match status" value="1"/>
</dbReference>
<evidence type="ECO:0000313" key="9">
    <source>
        <dbReference type="Proteomes" id="UP000198341"/>
    </source>
</evidence>
<dbReference type="PROSITE" id="PS00636">
    <property type="entry name" value="DNAJ_1"/>
    <property type="match status" value="1"/>
</dbReference>
<evidence type="ECO:0000259" key="7">
    <source>
        <dbReference type="PROSITE" id="PS50076"/>
    </source>
</evidence>
<dbReference type="GeneID" id="19011486"/>
<dbReference type="STRING" id="41875.K8FD20"/>
<dbReference type="PANTHER" id="PTHR43908">
    <property type="entry name" value="AT29763P-RELATED"/>
    <property type="match status" value="1"/>
</dbReference>
<keyword evidence="3" id="KW-0256">Endoplasmic reticulum</keyword>
<dbReference type="GO" id="GO:0030544">
    <property type="term" value="F:Hsp70 protein binding"/>
    <property type="evidence" value="ECO:0007669"/>
    <property type="project" value="TreeGrafter"/>
</dbReference>
<feature type="compositionally biased region" description="Basic and acidic residues" evidence="6">
    <location>
        <begin position="69"/>
        <end position="82"/>
    </location>
</feature>
<dbReference type="PANTHER" id="PTHR43908:SF3">
    <property type="entry name" value="AT29763P-RELATED"/>
    <property type="match status" value="1"/>
</dbReference>
<dbReference type="KEGG" id="bpg:Bathy15g01820"/>
<dbReference type="EMBL" id="FO082264">
    <property type="protein sequence ID" value="CCO20043.1"/>
    <property type="molecule type" value="Genomic_DNA"/>
</dbReference>
<name>K8FD20_9CHLO</name>
<proteinExistence type="predicted"/>
<dbReference type="RefSeq" id="XP_007508957.1">
    <property type="nucleotide sequence ID" value="XM_007508895.1"/>
</dbReference>
<evidence type="ECO:0000256" key="1">
    <source>
        <dbReference type="ARBA" id="ARBA00004389"/>
    </source>
</evidence>
<dbReference type="Pfam" id="PF00226">
    <property type="entry name" value="DnaJ"/>
    <property type="match status" value="1"/>
</dbReference>
<feature type="region of interest" description="Disordered" evidence="6">
    <location>
        <begin position="243"/>
        <end position="276"/>
    </location>
</feature>
<evidence type="ECO:0000256" key="4">
    <source>
        <dbReference type="ARBA" id="ARBA00022989"/>
    </source>
</evidence>
<keyword evidence="4" id="KW-1133">Transmembrane helix</keyword>
<dbReference type="eggNOG" id="KOG0714">
    <property type="taxonomic scope" value="Eukaryota"/>
</dbReference>
<keyword evidence="5" id="KW-0472">Membrane</keyword>
<dbReference type="CDD" id="cd06257">
    <property type="entry name" value="DnaJ"/>
    <property type="match status" value="1"/>
</dbReference>
<dbReference type="PRINTS" id="PR00625">
    <property type="entry name" value="JDOMAIN"/>
</dbReference>
<evidence type="ECO:0000313" key="8">
    <source>
        <dbReference type="EMBL" id="CCO20043.1"/>
    </source>
</evidence>
<dbReference type="OrthoDB" id="495069at2759"/>
<dbReference type="Proteomes" id="UP000198341">
    <property type="component" value="Chromosome 15"/>
</dbReference>
<evidence type="ECO:0000256" key="5">
    <source>
        <dbReference type="ARBA" id="ARBA00023136"/>
    </source>
</evidence>
<dbReference type="InterPro" id="IPR018253">
    <property type="entry name" value="DnaJ_domain_CS"/>
</dbReference>
<organism evidence="8 9">
    <name type="scientific">Bathycoccus prasinos</name>
    <dbReference type="NCBI Taxonomy" id="41875"/>
    <lineage>
        <taxon>Eukaryota</taxon>
        <taxon>Viridiplantae</taxon>
        <taxon>Chlorophyta</taxon>
        <taxon>Mamiellophyceae</taxon>
        <taxon>Mamiellales</taxon>
        <taxon>Bathycoccaceae</taxon>
        <taxon>Bathycoccus</taxon>
    </lineage>
</organism>
<accession>K8FD20</accession>
<protein>
    <recommendedName>
        <fullName evidence="7">J domain-containing protein</fullName>
    </recommendedName>
</protein>